<keyword evidence="3" id="KW-1185">Reference proteome</keyword>
<sequence>MMFGFIVIIIVIYLIYRESNSGVLFSGKSFTHSQSPLDILDQRYARGEIQREEYLERKEALLGRKQTVSLEKK</sequence>
<proteinExistence type="predicted"/>
<feature type="domain" description="SHOCT" evidence="1">
    <location>
        <begin position="36"/>
        <end position="62"/>
    </location>
</feature>
<dbReference type="eggNOG" id="COG3462">
    <property type="taxonomic scope" value="Bacteria"/>
</dbReference>
<dbReference type="Pfam" id="PF09851">
    <property type="entry name" value="SHOCT"/>
    <property type="match status" value="1"/>
</dbReference>
<evidence type="ECO:0000313" key="2">
    <source>
        <dbReference type="EMBL" id="AFM39811.1"/>
    </source>
</evidence>
<evidence type="ECO:0000313" key="3">
    <source>
        <dbReference type="Proteomes" id="UP000002892"/>
    </source>
</evidence>
<protein>
    <submittedName>
        <fullName evidence="2">Putative membrane protein (DUF2078)</fullName>
    </submittedName>
</protein>
<dbReference type="OrthoDB" id="5461404at2"/>
<dbReference type="InterPro" id="IPR018649">
    <property type="entry name" value="SHOCT"/>
</dbReference>
<dbReference type="KEGG" id="dai:Desaci_0750"/>
<evidence type="ECO:0000259" key="1">
    <source>
        <dbReference type="Pfam" id="PF09851"/>
    </source>
</evidence>
<dbReference type="HOGENOM" id="CLU_159099_0_3_9"/>
<gene>
    <name evidence="2" type="ordered locus">Desaci_0750</name>
</gene>
<reference evidence="2 3" key="1">
    <citation type="journal article" date="2012" name="J. Bacteriol.">
        <title>Complete genome sequences of Desulfosporosinus orientis DSM765T, Desulfosporosinus youngiae DSM17734T, Desulfosporosinus meridiei DSM13257T, and Desulfosporosinus acidiphilus DSM22704T.</title>
        <authorList>
            <person name="Pester M."/>
            <person name="Brambilla E."/>
            <person name="Alazard D."/>
            <person name="Rattei T."/>
            <person name="Weinmaier T."/>
            <person name="Han J."/>
            <person name="Lucas S."/>
            <person name="Lapidus A."/>
            <person name="Cheng J.F."/>
            <person name="Goodwin L."/>
            <person name="Pitluck S."/>
            <person name="Peters L."/>
            <person name="Ovchinnikova G."/>
            <person name="Teshima H."/>
            <person name="Detter J.C."/>
            <person name="Han C.S."/>
            <person name="Tapia R."/>
            <person name="Land M.L."/>
            <person name="Hauser L."/>
            <person name="Kyrpides N.C."/>
            <person name="Ivanova N.N."/>
            <person name="Pagani I."/>
            <person name="Huntmann M."/>
            <person name="Wei C.L."/>
            <person name="Davenport K.W."/>
            <person name="Daligault H."/>
            <person name="Chain P.S."/>
            <person name="Chen A."/>
            <person name="Mavromatis K."/>
            <person name="Markowitz V."/>
            <person name="Szeto E."/>
            <person name="Mikhailova N."/>
            <person name="Pati A."/>
            <person name="Wagner M."/>
            <person name="Woyke T."/>
            <person name="Ollivier B."/>
            <person name="Klenk H.P."/>
            <person name="Spring S."/>
            <person name="Loy A."/>
        </authorList>
    </citation>
    <scope>NUCLEOTIDE SEQUENCE [LARGE SCALE GENOMIC DNA]</scope>
    <source>
        <strain evidence="3">DSM 22704 / JCM 16185 / SJ4</strain>
    </source>
</reference>
<dbReference type="AlphaFoldDB" id="I4D1Y7"/>
<organism evidence="2 3">
    <name type="scientific">Desulfosporosinus acidiphilus (strain DSM 22704 / JCM 16185 / SJ4)</name>
    <dbReference type="NCBI Taxonomy" id="646529"/>
    <lineage>
        <taxon>Bacteria</taxon>
        <taxon>Bacillati</taxon>
        <taxon>Bacillota</taxon>
        <taxon>Clostridia</taxon>
        <taxon>Eubacteriales</taxon>
        <taxon>Desulfitobacteriaceae</taxon>
        <taxon>Desulfosporosinus</taxon>
    </lineage>
</organism>
<dbReference type="RefSeq" id="WP_014825822.1">
    <property type="nucleotide sequence ID" value="NC_018068.1"/>
</dbReference>
<dbReference type="Proteomes" id="UP000002892">
    <property type="component" value="Chromosome"/>
</dbReference>
<accession>I4D1Y7</accession>
<name>I4D1Y7_DESAJ</name>
<dbReference type="EMBL" id="CP003639">
    <property type="protein sequence ID" value="AFM39811.1"/>
    <property type="molecule type" value="Genomic_DNA"/>
</dbReference>